<evidence type="ECO:0000313" key="1">
    <source>
        <dbReference type="EMBL" id="KAK1313365.1"/>
    </source>
</evidence>
<dbReference type="AlphaFoldDB" id="A0AAV9EKK0"/>
<dbReference type="Proteomes" id="UP001180020">
    <property type="component" value="Unassembled WGS sequence"/>
</dbReference>
<reference evidence="1" key="1">
    <citation type="journal article" date="2023" name="Nat. Commun.">
        <title>Diploid and tetraploid genomes of Acorus and the evolution of monocots.</title>
        <authorList>
            <person name="Ma L."/>
            <person name="Liu K.W."/>
            <person name="Li Z."/>
            <person name="Hsiao Y.Y."/>
            <person name="Qi Y."/>
            <person name="Fu T."/>
            <person name="Tang G.D."/>
            <person name="Zhang D."/>
            <person name="Sun W.H."/>
            <person name="Liu D.K."/>
            <person name="Li Y."/>
            <person name="Chen G.Z."/>
            <person name="Liu X.D."/>
            <person name="Liao X.Y."/>
            <person name="Jiang Y.T."/>
            <person name="Yu X."/>
            <person name="Hao Y."/>
            <person name="Huang J."/>
            <person name="Zhao X.W."/>
            <person name="Ke S."/>
            <person name="Chen Y.Y."/>
            <person name="Wu W.L."/>
            <person name="Hsu J.L."/>
            <person name="Lin Y.F."/>
            <person name="Huang M.D."/>
            <person name="Li C.Y."/>
            <person name="Huang L."/>
            <person name="Wang Z.W."/>
            <person name="Zhao X."/>
            <person name="Zhong W.Y."/>
            <person name="Peng D.H."/>
            <person name="Ahmad S."/>
            <person name="Lan S."/>
            <person name="Zhang J.S."/>
            <person name="Tsai W.C."/>
            <person name="Van de Peer Y."/>
            <person name="Liu Z.J."/>
        </authorList>
    </citation>
    <scope>NUCLEOTIDE SEQUENCE</scope>
    <source>
        <strain evidence="1">CP</strain>
    </source>
</reference>
<gene>
    <name evidence="1" type="ORF">QJS10_CPA06g01141</name>
</gene>
<keyword evidence="2" id="KW-1185">Reference proteome</keyword>
<name>A0AAV9EKK0_ACOCL</name>
<dbReference type="EMBL" id="JAUJYO010000006">
    <property type="protein sequence ID" value="KAK1313365.1"/>
    <property type="molecule type" value="Genomic_DNA"/>
</dbReference>
<organism evidence="1 2">
    <name type="scientific">Acorus calamus</name>
    <name type="common">Sweet flag</name>
    <dbReference type="NCBI Taxonomy" id="4465"/>
    <lineage>
        <taxon>Eukaryota</taxon>
        <taxon>Viridiplantae</taxon>
        <taxon>Streptophyta</taxon>
        <taxon>Embryophyta</taxon>
        <taxon>Tracheophyta</taxon>
        <taxon>Spermatophyta</taxon>
        <taxon>Magnoliopsida</taxon>
        <taxon>Liliopsida</taxon>
        <taxon>Acoraceae</taxon>
        <taxon>Acorus</taxon>
    </lineage>
</organism>
<evidence type="ECO:0000313" key="2">
    <source>
        <dbReference type="Proteomes" id="UP001180020"/>
    </source>
</evidence>
<sequence>MEGLIRNSWDGNAVGLKGAQCIVFKLGRLKREVDRAEEEGALEEADRTRHGQAKAALTRVLKMEDGVAPKIQGALPQSRR</sequence>
<protein>
    <submittedName>
        <fullName evidence="1">Uncharacterized protein</fullName>
    </submittedName>
</protein>
<comment type="caution">
    <text evidence="1">The sequence shown here is derived from an EMBL/GenBank/DDBJ whole genome shotgun (WGS) entry which is preliminary data.</text>
</comment>
<reference evidence="1" key="2">
    <citation type="submission" date="2023-06" db="EMBL/GenBank/DDBJ databases">
        <authorList>
            <person name="Ma L."/>
            <person name="Liu K.-W."/>
            <person name="Li Z."/>
            <person name="Hsiao Y.-Y."/>
            <person name="Qi Y."/>
            <person name="Fu T."/>
            <person name="Tang G."/>
            <person name="Zhang D."/>
            <person name="Sun W.-H."/>
            <person name="Liu D.-K."/>
            <person name="Li Y."/>
            <person name="Chen G.-Z."/>
            <person name="Liu X.-D."/>
            <person name="Liao X.-Y."/>
            <person name="Jiang Y.-T."/>
            <person name="Yu X."/>
            <person name="Hao Y."/>
            <person name="Huang J."/>
            <person name="Zhao X.-W."/>
            <person name="Ke S."/>
            <person name="Chen Y.-Y."/>
            <person name="Wu W.-L."/>
            <person name="Hsu J.-L."/>
            <person name="Lin Y.-F."/>
            <person name="Huang M.-D."/>
            <person name="Li C.-Y."/>
            <person name="Huang L."/>
            <person name="Wang Z.-W."/>
            <person name="Zhao X."/>
            <person name="Zhong W.-Y."/>
            <person name="Peng D.-H."/>
            <person name="Ahmad S."/>
            <person name="Lan S."/>
            <person name="Zhang J.-S."/>
            <person name="Tsai W.-C."/>
            <person name="Van De Peer Y."/>
            <person name="Liu Z.-J."/>
        </authorList>
    </citation>
    <scope>NUCLEOTIDE SEQUENCE</scope>
    <source>
        <strain evidence="1">CP</strain>
        <tissue evidence="1">Leaves</tissue>
    </source>
</reference>
<proteinExistence type="predicted"/>
<accession>A0AAV9EKK0</accession>